<keyword evidence="2" id="KW-1185">Reference proteome</keyword>
<reference evidence="2" key="1">
    <citation type="journal article" date="2022" name="Mol. Ecol. Resour.">
        <title>The genomes of chicory, endive, great burdock and yacon provide insights into Asteraceae palaeo-polyploidization history and plant inulin production.</title>
        <authorList>
            <person name="Fan W."/>
            <person name="Wang S."/>
            <person name="Wang H."/>
            <person name="Wang A."/>
            <person name="Jiang F."/>
            <person name="Liu H."/>
            <person name="Zhao H."/>
            <person name="Xu D."/>
            <person name="Zhang Y."/>
        </authorList>
    </citation>
    <scope>NUCLEOTIDE SEQUENCE [LARGE SCALE GENOMIC DNA]</scope>
    <source>
        <strain evidence="2">cv. Yunnan</strain>
    </source>
</reference>
<evidence type="ECO:0000313" key="1">
    <source>
        <dbReference type="EMBL" id="KAI3804841.1"/>
    </source>
</evidence>
<comment type="caution">
    <text evidence="1">The sequence shown here is derived from an EMBL/GenBank/DDBJ whole genome shotgun (WGS) entry which is preliminary data.</text>
</comment>
<name>A0ACB9IBI3_9ASTR</name>
<reference evidence="1 2" key="2">
    <citation type="journal article" date="2022" name="Mol. Ecol. Resour.">
        <title>The genomes of chicory, endive, great burdock and yacon provide insights into Asteraceae paleo-polyploidization history and plant inulin production.</title>
        <authorList>
            <person name="Fan W."/>
            <person name="Wang S."/>
            <person name="Wang H."/>
            <person name="Wang A."/>
            <person name="Jiang F."/>
            <person name="Liu H."/>
            <person name="Zhao H."/>
            <person name="Xu D."/>
            <person name="Zhang Y."/>
        </authorList>
    </citation>
    <scope>NUCLEOTIDE SEQUENCE [LARGE SCALE GENOMIC DNA]</scope>
    <source>
        <strain evidence="2">cv. Yunnan</strain>
        <tissue evidence="1">Leaves</tissue>
    </source>
</reference>
<gene>
    <name evidence="1" type="ORF">L1987_26684</name>
</gene>
<organism evidence="1 2">
    <name type="scientific">Smallanthus sonchifolius</name>
    <dbReference type="NCBI Taxonomy" id="185202"/>
    <lineage>
        <taxon>Eukaryota</taxon>
        <taxon>Viridiplantae</taxon>
        <taxon>Streptophyta</taxon>
        <taxon>Embryophyta</taxon>
        <taxon>Tracheophyta</taxon>
        <taxon>Spermatophyta</taxon>
        <taxon>Magnoliopsida</taxon>
        <taxon>eudicotyledons</taxon>
        <taxon>Gunneridae</taxon>
        <taxon>Pentapetalae</taxon>
        <taxon>asterids</taxon>
        <taxon>campanulids</taxon>
        <taxon>Asterales</taxon>
        <taxon>Asteraceae</taxon>
        <taxon>Asteroideae</taxon>
        <taxon>Heliantheae alliance</taxon>
        <taxon>Millerieae</taxon>
        <taxon>Smallanthus</taxon>
    </lineage>
</organism>
<protein>
    <submittedName>
        <fullName evidence="1">Uncharacterized protein</fullName>
    </submittedName>
</protein>
<sequence length="69" mass="7755">MFHDYHLISTKYTSISTPDLRYDLLTAAEIYVMSAIAVPFMQLCWGIFADACFKGFNGVPDVVECSLVK</sequence>
<dbReference type="EMBL" id="CM042026">
    <property type="protein sequence ID" value="KAI3804841.1"/>
    <property type="molecule type" value="Genomic_DNA"/>
</dbReference>
<proteinExistence type="predicted"/>
<dbReference type="Proteomes" id="UP001056120">
    <property type="component" value="Linkage Group LG09"/>
</dbReference>
<evidence type="ECO:0000313" key="2">
    <source>
        <dbReference type="Proteomes" id="UP001056120"/>
    </source>
</evidence>
<accession>A0ACB9IBI3</accession>